<dbReference type="PROSITE" id="PS50994">
    <property type="entry name" value="INTEGRASE"/>
    <property type="match status" value="1"/>
</dbReference>
<dbReference type="AlphaFoldDB" id="A0A7K6BUM7"/>
<dbReference type="Gene3D" id="3.30.420.10">
    <property type="entry name" value="Ribonuclease H-like superfamily/Ribonuclease H"/>
    <property type="match status" value="1"/>
</dbReference>
<protein>
    <submittedName>
        <fullName evidence="2">TF29 protein</fullName>
    </submittedName>
</protein>
<dbReference type="GO" id="GO:0003676">
    <property type="term" value="F:nucleic acid binding"/>
    <property type="evidence" value="ECO:0007669"/>
    <property type="project" value="InterPro"/>
</dbReference>
<dbReference type="PANTHER" id="PTHR37984">
    <property type="entry name" value="PROTEIN CBG26694"/>
    <property type="match status" value="1"/>
</dbReference>
<name>A0A7K6BUM7_PTIVI</name>
<evidence type="ECO:0000313" key="3">
    <source>
        <dbReference type="Proteomes" id="UP000584880"/>
    </source>
</evidence>
<dbReference type="Gene3D" id="1.10.340.70">
    <property type="match status" value="1"/>
</dbReference>
<evidence type="ECO:0000313" key="2">
    <source>
        <dbReference type="EMBL" id="NWV05302.1"/>
    </source>
</evidence>
<dbReference type="Proteomes" id="UP000584880">
    <property type="component" value="Unassembled WGS sequence"/>
</dbReference>
<accession>A0A7K6BUM7</accession>
<feature type="non-terminal residue" evidence="2">
    <location>
        <position position="276"/>
    </location>
</feature>
<feature type="non-terminal residue" evidence="2">
    <location>
        <position position="1"/>
    </location>
</feature>
<dbReference type="SUPFAM" id="SSF53098">
    <property type="entry name" value="Ribonuclease H-like"/>
    <property type="match status" value="1"/>
</dbReference>
<dbReference type="InterPro" id="IPR050951">
    <property type="entry name" value="Retrovirus_Pol_polyprotein"/>
</dbReference>
<feature type="domain" description="Integrase catalytic" evidence="1">
    <location>
        <begin position="57"/>
        <end position="214"/>
    </location>
</feature>
<reference evidence="2 3" key="1">
    <citation type="submission" date="2019-09" db="EMBL/GenBank/DDBJ databases">
        <title>Bird 10,000 Genomes (B10K) Project - Family phase.</title>
        <authorList>
            <person name="Zhang G."/>
        </authorList>
    </citation>
    <scope>NUCLEOTIDE SEQUENCE [LARGE SCALE GENOMIC DNA]</scope>
    <source>
        <strain evidence="2">B10K-DU-012-10</strain>
        <tissue evidence="2">Blood</tissue>
    </source>
</reference>
<dbReference type="Pfam" id="PF00665">
    <property type="entry name" value="rve"/>
    <property type="match status" value="1"/>
</dbReference>
<evidence type="ECO:0000259" key="1">
    <source>
        <dbReference type="PROSITE" id="PS50994"/>
    </source>
</evidence>
<gene>
    <name evidence="2" type="primary">Tf29_0</name>
    <name evidence="2" type="ORF">PTIVIO_R15960</name>
</gene>
<dbReference type="InterPro" id="IPR036397">
    <property type="entry name" value="RNaseH_sf"/>
</dbReference>
<sequence length="276" mass="31541">IHMKTHWGTQALCDQFLRSYGCIGVYELAKRVAEGCLICQRVNRKVMRKHVGGGVGLAMRPFQCIQVDFTEFPQVQRWRYLLVIVDHLTQWVEAVPTTKTTANAVAKVILEQIVPRYGMVNRIYSDQGTHFTSQVLQQVTRSIGIEWRLHTPWHPQSSGRVERMSQSSKSAITNLMLETNLSWVKCLPLALLRIRTQPRSDLGASPYEMMFGLPFLISEHEVATYEGGEARINKYVQVISKNLGELRSRGLLAQTTPLDFKIHHINPGDWVLVKTW</sequence>
<comment type="caution">
    <text evidence="2">The sequence shown here is derived from an EMBL/GenBank/DDBJ whole genome shotgun (WGS) entry which is preliminary data.</text>
</comment>
<dbReference type="GO" id="GO:0015074">
    <property type="term" value="P:DNA integration"/>
    <property type="evidence" value="ECO:0007669"/>
    <property type="project" value="InterPro"/>
</dbReference>
<dbReference type="EMBL" id="VZRJ01003499">
    <property type="protein sequence ID" value="NWV05302.1"/>
    <property type="molecule type" value="Genomic_DNA"/>
</dbReference>
<dbReference type="InterPro" id="IPR012337">
    <property type="entry name" value="RNaseH-like_sf"/>
</dbReference>
<dbReference type="InterPro" id="IPR001584">
    <property type="entry name" value="Integrase_cat-core"/>
</dbReference>
<keyword evidence="3" id="KW-1185">Reference proteome</keyword>
<proteinExistence type="predicted"/>
<dbReference type="PANTHER" id="PTHR37984:SF5">
    <property type="entry name" value="PROTEIN NYNRIN-LIKE"/>
    <property type="match status" value="1"/>
</dbReference>
<organism evidence="2 3">
    <name type="scientific">Ptilonorhynchus violaceus</name>
    <name type="common">Satin bowerbird</name>
    <name type="synonym">Pyrrhocorax violaceus</name>
    <dbReference type="NCBI Taxonomy" id="28724"/>
    <lineage>
        <taxon>Eukaryota</taxon>
        <taxon>Metazoa</taxon>
        <taxon>Chordata</taxon>
        <taxon>Craniata</taxon>
        <taxon>Vertebrata</taxon>
        <taxon>Euteleostomi</taxon>
        <taxon>Archelosauria</taxon>
        <taxon>Archosauria</taxon>
        <taxon>Dinosauria</taxon>
        <taxon>Saurischia</taxon>
        <taxon>Theropoda</taxon>
        <taxon>Coelurosauria</taxon>
        <taxon>Aves</taxon>
        <taxon>Neognathae</taxon>
        <taxon>Neoaves</taxon>
        <taxon>Telluraves</taxon>
        <taxon>Australaves</taxon>
        <taxon>Passeriformes</taxon>
        <taxon>Ptilonorhynchidae</taxon>
        <taxon>Ptilonorhynchus</taxon>
    </lineage>
</organism>